<accession>A0A518ENA7</accession>
<reference evidence="2 3" key="1">
    <citation type="submission" date="2019-02" db="EMBL/GenBank/DDBJ databases">
        <title>Deep-cultivation of Planctomycetes and their phenomic and genomic characterization uncovers novel biology.</title>
        <authorList>
            <person name="Wiegand S."/>
            <person name="Jogler M."/>
            <person name="Boedeker C."/>
            <person name="Pinto D."/>
            <person name="Vollmers J."/>
            <person name="Rivas-Marin E."/>
            <person name="Kohn T."/>
            <person name="Peeters S.H."/>
            <person name="Heuer A."/>
            <person name="Rast P."/>
            <person name="Oberbeckmann S."/>
            <person name="Bunk B."/>
            <person name="Jeske O."/>
            <person name="Meyerdierks A."/>
            <person name="Storesund J.E."/>
            <person name="Kallscheuer N."/>
            <person name="Luecker S."/>
            <person name="Lage O.M."/>
            <person name="Pohl T."/>
            <person name="Merkel B.J."/>
            <person name="Hornburger P."/>
            <person name="Mueller R.-W."/>
            <person name="Bruemmer F."/>
            <person name="Labrenz M."/>
            <person name="Spormann A.M."/>
            <person name="Op den Camp H."/>
            <person name="Overmann J."/>
            <person name="Amann R."/>
            <person name="Jetten M.S.M."/>
            <person name="Mascher T."/>
            <person name="Medema M.H."/>
            <person name="Devos D.P."/>
            <person name="Kaster A.-K."/>
            <person name="Ovreas L."/>
            <person name="Rohde M."/>
            <person name="Galperin M.Y."/>
            <person name="Jogler C."/>
        </authorList>
    </citation>
    <scope>NUCLEOTIDE SEQUENCE [LARGE SCALE GENOMIC DNA]</scope>
    <source>
        <strain evidence="2 3">Poly30</strain>
    </source>
</reference>
<dbReference type="InterPro" id="IPR054216">
    <property type="entry name" value="DUF6930"/>
</dbReference>
<name>A0A518ENA7_9BACT</name>
<dbReference type="EMBL" id="CP036434">
    <property type="protein sequence ID" value="QDV05572.1"/>
    <property type="molecule type" value="Genomic_DNA"/>
</dbReference>
<keyword evidence="3" id="KW-1185">Reference proteome</keyword>
<evidence type="ECO:0000259" key="1">
    <source>
        <dbReference type="Pfam" id="PF22007"/>
    </source>
</evidence>
<dbReference type="Proteomes" id="UP000320390">
    <property type="component" value="Chromosome"/>
</dbReference>
<sequence length="546" mass="59498">MTKAAPRTGSTWGAVLMPAPPIKNDALPKEILLVLDHRSGSMYEPKMIAEGNPDELANALLNLFEAGPLKGEEGAGLPRAIVFQSPRPARQLRSALDELSIAVEVDSEQPGLMGMVAQMAEALEASLEAQGILDTSELDKPDGFGSWKEADTRLTEHLIKVAMAKHGPLKSRPLVQYFGDAARGRAFIEDEEDPTPGVAYFSWFVFRYRARRGALTVAEQVFTDGRLPALQLLLLEARIHARCIVGRVVEMDPGAWIDLENVLSGEVHRLHDLGLSRSAREGLGLMVEIYPADEWMFTMVAGPAMPSMAIDHALRRIEAIGHEFENGVLVGDRAHTGELFIHPPMNAPMLQNTDGEPMEMLTVSFALEPNEDIESVLCTVDGIEDDGDGTWTWLAPSNGKAGFENGVILAHFEQVGDELLASVNSIPRSLKVKDLLSHVPGVKFLSIHPTPEPENAPSPFAFPGAAPGAVPPEVQAQLEQLLHDRAMASLDESVPALGGKTYREAARSPELRADVERMIRTYPDAGTPNGPIRMPRQEMLRELGLE</sequence>
<gene>
    <name evidence="2" type="ORF">Poly30_10700</name>
</gene>
<dbReference type="OrthoDB" id="8039031at2"/>
<evidence type="ECO:0000313" key="2">
    <source>
        <dbReference type="EMBL" id="QDV05572.1"/>
    </source>
</evidence>
<feature type="domain" description="DUF6930" evidence="1">
    <location>
        <begin position="4"/>
        <end position="119"/>
    </location>
</feature>
<evidence type="ECO:0000313" key="3">
    <source>
        <dbReference type="Proteomes" id="UP000320390"/>
    </source>
</evidence>
<dbReference type="Pfam" id="PF22007">
    <property type="entry name" value="DUF6930"/>
    <property type="match status" value="1"/>
</dbReference>
<dbReference type="RefSeq" id="WP_145194985.1">
    <property type="nucleotide sequence ID" value="NZ_CP036434.1"/>
</dbReference>
<dbReference type="AlphaFoldDB" id="A0A518ENA7"/>
<organism evidence="2 3">
    <name type="scientific">Saltatorellus ferox</name>
    <dbReference type="NCBI Taxonomy" id="2528018"/>
    <lineage>
        <taxon>Bacteria</taxon>
        <taxon>Pseudomonadati</taxon>
        <taxon>Planctomycetota</taxon>
        <taxon>Planctomycetia</taxon>
        <taxon>Planctomycetia incertae sedis</taxon>
        <taxon>Saltatorellus</taxon>
    </lineage>
</organism>
<proteinExistence type="predicted"/>
<protein>
    <recommendedName>
        <fullName evidence="1">DUF6930 domain-containing protein</fullName>
    </recommendedName>
</protein>